<name>A0A2V1IL87_9BACT</name>
<dbReference type="AlphaFoldDB" id="A0A2V1IL87"/>
<evidence type="ECO:0000313" key="2">
    <source>
        <dbReference type="Proteomes" id="UP000244905"/>
    </source>
</evidence>
<protein>
    <submittedName>
        <fullName evidence="1">Uncharacterized protein</fullName>
    </submittedName>
</protein>
<dbReference type="EMBL" id="PUEC01000004">
    <property type="protein sequence ID" value="PWB03579.1"/>
    <property type="molecule type" value="Genomic_DNA"/>
</dbReference>
<dbReference type="RefSeq" id="WP_107031361.1">
    <property type="nucleotide sequence ID" value="NZ_PUEC01000004.1"/>
</dbReference>
<sequence>MANYATNIFYARTENKADLDKIEAFLDDTFDGFVNRYSDSVDAEFTSRWVYPEEEIDRLIASLEAKDKTYIKILSYEFADEYVSFRIFSQGKWDIKL</sequence>
<dbReference type="Proteomes" id="UP000244905">
    <property type="component" value="Unassembled WGS sequence"/>
</dbReference>
<keyword evidence="2" id="KW-1185">Reference proteome</keyword>
<accession>A0A2V1IL87</accession>
<reference evidence="2" key="1">
    <citation type="submission" date="2018-02" db="EMBL/GenBank/DDBJ databases">
        <authorList>
            <person name="Clavel T."/>
            <person name="Strowig T."/>
        </authorList>
    </citation>
    <scope>NUCLEOTIDE SEQUENCE [LARGE SCALE GENOMIC DNA]</scope>
    <source>
        <strain evidence="2">DSM 103720</strain>
    </source>
</reference>
<gene>
    <name evidence="1" type="ORF">C5O23_02385</name>
</gene>
<proteinExistence type="predicted"/>
<comment type="caution">
    <text evidence="1">The sequence shown here is derived from an EMBL/GenBank/DDBJ whole genome shotgun (WGS) entry which is preliminary data.</text>
</comment>
<evidence type="ECO:0000313" key="1">
    <source>
        <dbReference type="EMBL" id="PWB03579.1"/>
    </source>
</evidence>
<dbReference type="GeneID" id="82525196"/>
<organism evidence="1 2">
    <name type="scientific">Duncaniella muris</name>
    <dbReference type="NCBI Taxonomy" id="2094150"/>
    <lineage>
        <taxon>Bacteria</taxon>
        <taxon>Pseudomonadati</taxon>
        <taxon>Bacteroidota</taxon>
        <taxon>Bacteroidia</taxon>
        <taxon>Bacteroidales</taxon>
        <taxon>Muribaculaceae</taxon>
        <taxon>Duncaniella</taxon>
    </lineage>
</organism>